<evidence type="ECO:0000313" key="2">
    <source>
        <dbReference type="Proteomes" id="UP000053766"/>
    </source>
</evidence>
<protein>
    <submittedName>
        <fullName evidence="1">Uncharacterized protein</fullName>
    </submittedName>
</protein>
<dbReference type="Proteomes" id="UP000053766">
    <property type="component" value="Unassembled WGS sequence"/>
</dbReference>
<accession>A0A0D8XFK7</accession>
<reference evidence="1 2" key="1">
    <citation type="submission" date="2013-11" db="EMBL/GenBank/DDBJ databases">
        <title>Draft genome of the bovine lungworm Dictyocaulus viviparus.</title>
        <authorList>
            <person name="Mitreva M."/>
        </authorList>
    </citation>
    <scope>NUCLEOTIDE SEQUENCE [LARGE SCALE GENOMIC DNA]</scope>
    <source>
        <strain evidence="1 2">HannoverDv2000</strain>
    </source>
</reference>
<reference evidence="2" key="2">
    <citation type="journal article" date="2016" name="Sci. Rep.">
        <title>Dictyocaulus viviparus genome, variome and transcriptome elucidate lungworm biology and support future intervention.</title>
        <authorList>
            <person name="McNulty S.N."/>
            <person name="Strube C."/>
            <person name="Rosa B.A."/>
            <person name="Martin J.C."/>
            <person name="Tyagi R."/>
            <person name="Choi Y.J."/>
            <person name="Wang Q."/>
            <person name="Hallsworth Pepin K."/>
            <person name="Zhang X."/>
            <person name="Ozersky P."/>
            <person name="Wilson R.K."/>
            <person name="Sternberg P.W."/>
            <person name="Gasser R.B."/>
            <person name="Mitreva M."/>
        </authorList>
    </citation>
    <scope>NUCLEOTIDE SEQUENCE [LARGE SCALE GENOMIC DNA]</scope>
    <source>
        <strain evidence="2">HannoverDv2000</strain>
    </source>
</reference>
<proteinExistence type="predicted"/>
<dbReference type="AlphaFoldDB" id="A0A0D8XFK7"/>
<gene>
    <name evidence="1" type="ORF">DICVIV_10604</name>
</gene>
<name>A0A0D8XFK7_DICVI</name>
<keyword evidence="2" id="KW-1185">Reference proteome</keyword>
<evidence type="ECO:0000313" key="1">
    <source>
        <dbReference type="EMBL" id="KJH43378.1"/>
    </source>
</evidence>
<dbReference type="EMBL" id="KN716565">
    <property type="protein sequence ID" value="KJH43378.1"/>
    <property type="molecule type" value="Genomic_DNA"/>
</dbReference>
<organism evidence="1 2">
    <name type="scientific">Dictyocaulus viviparus</name>
    <name type="common">Bovine lungworm</name>
    <dbReference type="NCBI Taxonomy" id="29172"/>
    <lineage>
        <taxon>Eukaryota</taxon>
        <taxon>Metazoa</taxon>
        <taxon>Ecdysozoa</taxon>
        <taxon>Nematoda</taxon>
        <taxon>Chromadorea</taxon>
        <taxon>Rhabditida</taxon>
        <taxon>Rhabditina</taxon>
        <taxon>Rhabditomorpha</taxon>
        <taxon>Strongyloidea</taxon>
        <taxon>Metastrongylidae</taxon>
        <taxon>Dictyocaulus</taxon>
    </lineage>
</organism>
<sequence>MYLGIVCELSITLAAKFCYEVTVIKLIACHLKLRPIFSPERLNEGYVDFCFTDVEMGQVEFAGFKELQLQLI</sequence>